<dbReference type="OrthoDB" id="2745718at2759"/>
<dbReference type="Proteomes" id="UP000029665">
    <property type="component" value="Unassembled WGS sequence"/>
</dbReference>
<reference evidence="1" key="1">
    <citation type="submission" date="2014-01" db="EMBL/GenBank/DDBJ databases">
        <title>The genome of the white-rot fungus Pycnoporus cinnabarinus: a basidiomycete model with a versatile arsenal for lignocellulosic biomass breakdown.</title>
        <authorList>
            <person name="Levasseur A."/>
            <person name="Lomascolo A."/>
            <person name="Ruiz-Duenas F.J."/>
            <person name="Uzan E."/>
            <person name="Piumi F."/>
            <person name="Kues U."/>
            <person name="Ram A.F.J."/>
            <person name="Murat C."/>
            <person name="Haon M."/>
            <person name="Benoit I."/>
            <person name="Arfi Y."/>
            <person name="Chevret D."/>
            <person name="Drula E."/>
            <person name="Kwon M.J."/>
            <person name="Gouret P."/>
            <person name="Lesage-Meessen L."/>
            <person name="Lombard V."/>
            <person name="Mariette J."/>
            <person name="Noirot C."/>
            <person name="Park J."/>
            <person name="Patyshakuliyeva A."/>
            <person name="Wieneger R.A.B."/>
            <person name="Wosten H.A.B."/>
            <person name="Martin F."/>
            <person name="Coutinho P.M."/>
            <person name="de Vries R."/>
            <person name="Martinez A.T."/>
            <person name="Klopp C."/>
            <person name="Pontarotti P."/>
            <person name="Henrissat B."/>
            <person name="Record E."/>
        </authorList>
    </citation>
    <scope>NUCLEOTIDE SEQUENCE [LARGE SCALE GENOMIC DNA]</scope>
    <source>
        <strain evidence="1">BRFM137</strain>
    </source>
</reference>
<dbReference type="HOGENOM" id="CLU_563976_0_0_1"/>
<comment type="caution">
    <text evidence="1">The sequence shown here is derived from an EMBL/GenBank/DDBJ whole genome shotgun (WGS) entry which is preliminary data.</text>
</comment>
<organism evidence="1 2">
    <name type="scientific">Pycnoporus cinnabarinus</name>
    <name type="common">Cinnabar-red polypore</name>
    <name type="synonym">Trametes cinnabarina</name>
    <dbReference type="NCBI Taxonomy" id="5643"/>
    <lineage>
        <taxon>Eukaryota</taxon>
        <taxon>Fungi</taxon>
        <taxon>Dikarya</taxon>
        <taxon>Basidiomycota</taxon>
        <taxon>Agaricomycotina</taxon>
        <taxon>Agaricomycetes</taxon>
        <taxon>Polyporales</taxon>
        <taxon>Polyporaceae</taxon>
        <taxon>Trametes</taxon>
    </lineage>
</organism>
<dbReference type="OMA" id="SELEVWN"/>
<keyword evidence="2" id="KW-1185">Reference proteome</keyword>
<dbReference type="STRING" id="5643.A0A060SCK3"/>
<evidence type="ECO:0000313" key="1">
    <source>
        <dbReference type="EMBL" id="CDO70118.1"/>
    </source>
</evidence>
<protein>
    <submittedName>
        <fullName evidence="1">Uncharacterized protein</fullName>
    </submittedName>
</protein>
<evidence type="ECO:0000313" key="2">
    <source>
        <dbReference type="Proteomes" id="UP000029665"/>
    </source>
</evidence>
<gene>
    <name evidence="1" type="ORF">BN946_scf184783.g2</name>
</gene>
<accession>A0A060SCK3</accession>
<name>A0A060SCK3_PYCCI</name>
<dbReference type="AlphaFoldDB" id="A0A060SCK3"/>
<proteinExistence type="predicted"/>
<dbReference type="EMBL" id="CCBP010000068">
    <property type="protein sequence ID" value="CDO70118.1"/>
    <property type="molecule type" value="Genomic_DNA"/>
</dbReference>
<sequence length="484" mass="54249">MLRYKIQLGMNGLRDGRAGAVGVVERLEKLEAYLARWRDFDFHSDLTQHPKRGFQSYRMQHTSDGSILYRVYKSFKDAVVFSPPSMIRGVEKHIWITPLNRFDKVCALASDATQDLLVVAERTNMESSKLHFLSLRQSGEPHLDAAGSIMLSPTPGVCCYRDSTSELAVWDWREGEILWRLKLGKRVNYTIIDSSHLALASEVFGNHARIEIYRIPSSRDAVDIEGVPPKPICALQLPVPAHSKEGSIFLSSVSCNAPCATTTFSEEPFTLDPDHAVLAINFSILTRSPRYEHQYVLLVPLRTIRKEIRHALACDAEKPSIAVPWEDWGWGAVVLPLPSMDSLRERPSVPQCMPASDSLGSHEDLHPEPLGHRYMLLRPSPDGAISLEGGVVLEAMLLDFSQHHTTDNRPSTTSIVSEFANTKADQVFPPSVFETRLSYRATLGRISISSSVLPRVSQIVLQPDGFTAIYMHSVLRPKFLTYYV</sequence>